<feature type="domain" description="CheB-type methylesterase" evidence="5">
    <location>
        <begin position="6"/>
        <end position="198"/>
    </location>
</feature>
<gene>
    <name evidence="6" type="ORF">KHA91_02610</name>
</gene>
<evidence type="ECO:0000256" key="3">
    <source>
        <dbReference type="ARBA" id="ARBA00048267"/>
    </source>
</evidence>
<dbReference type="GO" id="GO:0006935">
    <property type="term" value="P:chemotaxis"/>
    <property type="evidence" value="ECO:0007669"/>
    <property type="project" value="UniProtKB-UniRule"/>
</dbReference>
<dbReference type="Gene3D" id="3.40.50.180">
    <property type="entry name" value="Methylesterase CheB, C-terminal domain"/>
    <property type="match status" value="1"/>
</dbReference>
<dbReference type="Pfam" id="PF01339">
    <property type="entry name" value="CheB_methylest"/>
    <property type="match status" value="1"/>
</dbReference>
<dbReference type="InterPro" id="IPR000673">
    <property type="entry name" value="Sig_transdc_resp-reg_Me-estase"/>
</dbReference>
<evidence type="ECO:0000256" key="2">
    <source>
        <dbReference type="ARBA" id="ARBA00039140"/>
    </source>
</evidence>
<dbReference type="GO" id="GO:0005737">
    <property type="term" value="C:cytoplasm"/>
    <property type="evidence" value="ECO:0007669"/>
    <property type="project" value="InterPro"/>
</dbReference>
<dbReference type="PROSITE" id="PS50122">
    <property type="entry name" value="CHEB"/>
    <property type="match status" value="1"/>
</dbReference>
<dbReference type="Proteomes" id="UP000676456">
    <property type="component" value="Unassembled WGS sequence"/>
</dbReference>
<dbReference type="EC" id="3.1.1.61" evidence="2"/>
<keyword evidence="7" id="KW-1185">Reference proteome</keyword>
<sequence>MTLRNHRQQEKIICIGTSTGGPRALQVVLSKLPSGLQAPIVIVQHMPPNFTKSLANRLNSICDINVKEAEDGEILKKGTAYLAPGGKHMEVLQTGREAVVKIIDTLPVNGHRPSVDVLFESISHFKKYEKIAVIMTGMGNDGAAGLIKLKESGNAKAIAESESSCIVYGMPKAAINTDMVDEIEDLENIAATILTYMN</sequence>
<dbReference type="CDD" id="cd16432">
    <property type="entry name" value="CheB_Rec"/>
    <property type="match status" value="1"/>
</dbReference>
<feature type="active site" evidence="4">
    <location>
        <position position="18"/>
    </location>
</feature>
<comment type="caution">
    <text evidence="6">The sequence shown here is derived from an EMBL/GenBank/DDBJ whole genome shotgun (WGS) entry which is preliminary data.</text>
</comment>
<dbReference type="SUPFAM" id="SSF52738">
    <property type="entry name" value="Methylesterase CheB, C-terminal domain"/>
    <property type="match status" value="1"/>
</dbReference>
<keyword evidence="1 4" id="KW-0378">Hydrolase</keyword>
<dbReference type="PANTHER" id="PTHR42872:SF3">
    <property type="entry name" value="PROTEIN-GLUTAMATE METHYLESTERASE_PROTEIN-GLUTAMINE GLUTAMINASE 1"/>
    <property type="match status" value="1"/>
</dbReference>
<feature type="active site" evidence="4">
    <location>
        <position position="45"/>
    </location>
</feature>
<dbReference type="EMBL" id="JAGYPN010000001">
    <property type="protein sequence ID" value="MBS4221650.1"/>
    <property type="molecule type" value="Genomic_DNA"/>
</dbReference>
<protein>
    <recommendedName>
        <fullName evidence="2">protein-glutamate methylesterase</fullName>
        <ecNumber evidence="2">3.1.1.61</ecNumber>
    </recommendedName>
</protein>
<evidence type="ECO:0000313" key="7">
    <source>
        <dbReference type="Proteomes" id="UP000676456"/>
    </source>
</evidence>
<dbReference type="AlphaFoldDB" id="A0A942UHN7"/>
<comment type="catalytic activity">
    <reaction evidence="3">
        <text>[protein]-L-glutamate 5-O-methyl ester + H2O = L-glutamyl-[protein] + methanol + H(+)</text>
        <dbReference type="Rhea" id="RHEA:23236"/>
        <dbReference type="Rhea" id="RHEA-COMP:10208"/>
        <dbReference type="Rhea" id="RHEA-COMP:10311"/>
        <dbReference type="ChEBI" id="CHEBI:15377"/>
        <dbReference type="ChEBI" id="CHEBI:15378"/>
        <dbReference type="ChEBI" id="CHEBI:17790"/>
        <dbReference type="ChEBI" id="CHEBI:29973"/>
        <dbReference type="ChEBI" id="CHEBI:82795"/>
        <dbReference type="EC" id="3.1.1.61"/>
    </reaction>
</comment>
<evidence type="ECO:0000256" key="4">
    <source>
        <dbReference type="PROSITE-ProRule" id="PRU00050"/>
    </source>
</evidence>
<organism evidence="6 7">
    <name type="scientific">Lederbergia citrea</name>
    <dbReference type="NCBI Taxonomy" id="2833581"/>
    <lineage>
        <taxon>Bacteria</taxon>
        <taxon>Bacillati</taxon>
        <taxon>Bacillota</taxon>
        <taxon>Bacilli</taxon>
        <taxon>Bacillales</taxon>
        <taxon>Bacillaceae</taxon>
        <taxon>Lederbergia</taxon>
    </lineage>
</organism>
<dbReference type="RefSeq" id="WP_213096658.1">
    <property type="nucleotide sequence ID" value="NZ_JAGYPH010000001.1"/>
</dbReference>
<reference evidence="6 7" key="1">
    <citation type="submission" date="2021-05" db="EMBL/GenBank/DDBJ databases">
        <title>Novel Bacillus species.</title>
        <authorList>
            <person name="Liu G."/>
        </authorList>
    </citation>
    <scope>NUCLEOTIDE SEQUENCE [LARGE SCALE GENOMIC DNA]</scope>
    <source>
        <strain evidence="6 7">FJAT-49682</strain>
    </source>
</reference>
<evidence type="ECO:0000259" key="5">
    <source>
        <dbReference type="PROSITE" id="PS50122"/>
    </source>
</evidence>
<dbReference type="GO" id="GO:0000156">
    <property type="term" value="F:phosphorelay response regulator activity"/>
    <property type="evidence" value="ECO:0007669"/>
    <property type="project" value="InterPro"/>
</dbReference>
<dbReference type="GO" id="GO:0008984">
    <property type="term" value="F:protein-glutamate methylesterase activity"/>
    <property type="evidence" value="ECO:0007669"/>
    <property type="project" value="UniProtKB-EC"/>
</dbReference>
<dbReference type="PANTHER" id="PTHR42872">
    <property type="entry name" value="PROTEIN-GLUTAMATE METHYLESTERASE/PROTEIN-GLUTAMINE GLUTAMINASE"/>
    <property type="match status" value="1"/>
</dbReference>
<name>A0A942UHN7_9BACI</name>
<feature type="active site" evidence="4">
    <location>
        <position position="141"/>
    </location>
</feature>
<accession>A0A942UHN7</accession>
<evidence type="ECO:0000313" key="6">
    <source>
        <dbReference type="EMBL" id="MBS4221650.1"/>
    </source>
</evidence>
<evidence type="ECO:0000256" key="1">
    <source>
        <dbReference type="ARBA" id="ARBA00022801"/>
    </source>
</evidence>
<proteinExistence type="predicted"/>
<keyword evidence="4" id="KW-0145">Chemotaxis</keyword>
<dbReference type="InterPro" id="IPR035909">
    <property type="entry name" value="CheB_C"/>
</dbReference>